<proteinExistence type="predicted"/>
<keyword evidence="2" id="KW-1185">Reference proteome</keyword>
<gene>
    <name evidence="1" type="ORF">FA95DRAFT_1612597</name>
</gene>
<reference evidence="1" key="2">
    <citation type="journal article" date="2022" name="New Phytol.">
        <title>Evolutionary transition to the ectomycorrhizal habit in the genomes of a hyperdiverse lineage of mushroom-forming fungi.</title>
        <authorList>
            <person name="Looney B."/>
            <person name="Miyauchi S."/>
            <person name="Morin E."/>
            <person name="Drula E."/>
            <person name="Courty P.E."/>
            <person name="Kohler A."/>
            <person name="Kuo A."/>
            <person name="LaButti K."/>
            <person name="Pangilinan J."/>
            <person name="Lipzen A."/>
            <person name="Riley R."/>
            <person name="Andreopoulos W."/>
            <person name="He G."/>
            <person name="Johnson J."/>
            <person name="Nolan M."/>
            <person name="Tritt A."/>
            <person name="Barry K.W."/>
            <person name="Grigoriev I.V."/>
            <person name="Nagy L.G."/>
            <person name="Hibbett D."/>
            <person name="Henrissat B."/>
            <person name="Matheny P.B."/>
            <person name="Labbe J."/>
            <person name="Martin F.M."/>
        </authorList>
    </citation>
    <scope>NUCLEOTIDE SEQUENCE</scope>
    <source>
        <strain evidence="1">FP105234-sp</strain>
    </source>
</reference>
<dbReference type="Proteomes" id="UP000814033">
    <property type="component" value="Unassembled WGS sequence"/>
</dbReference>
<dbReference type="EMBL" id="MU276309">
    <property type="protein sequence ID" value="KAI0039402.1"/>
    <property type="molecule type" value="Genomic_DNA"/>
</dbReference>
<sequence length="649" mass="72172">MAHEQLRMPSMRNPSLPLALPQMTTDVGFLPDDAIHDAQGNIVMRSSDSVEFRANRWILESASPVLKALIAKQRTFNLAADEVELPVIALPERYDVFRCLISMILPVKLLLPTTLEQTLSVLATAQKYEMSSAMALIRQLVPLSGFDYPSLQTLFWGFRRASELRLYREAVAFARMSLVYTRHFTLKNLGAELHHASGECIFNFIACRAKCQQALSRGVQQFRQCRSDASCSAGLQPCLSARSISDPHWLDDFLSRSTADLGDFDEQRFFFAWLEIKRVCDARFREGESKCSFCADRVSTGQVRRIWLALDAHLMNSLESIERDLSSIIEGATNRAQPSRHVPDARAIPQPPDADIVLKSSSGEQFWAHKVFLSLASPVFQGMLMLPPFPSTSEGPPVLPVVELSENSEVLSAVLTWIYPVCSVVPTSFEEDAALLACMQKYEMEGILSVLRRSLSPTPHSHIHINPDNAFRAYVLATQHRLKEEALIAARATLHGSMTWEHMGSDLRLINGVALSELSEYQISGQRAARECVLKALAGSSLSSGTWKRGVDHPDHCPDTKEDSDLPAWWASHVQSVLNNMFLGVDSVPIAMESVVDNETFRMALNAHVEKTGCEGCLAVFAQGGDRFPAMLREEINGALDKVVLALTW</sequence>
<reference evidence="1" key="1">
    <citation type="submission" date="2021-02" db="EMBL/GenBank/DDBJ databases">
        <authorList>
            <consortium name="DOE Joint Genome Institute"/>
            <person name="Ahrendt S."/>
            <person name="Looney B.P."/>
            <person name="Miyauchi S."/>
            <person name="Morin E."/>
            <person name="Drula E."/>
            <person name="Courty P.E."/>
            <person name="Chicoki N."/>
            <person name="Fauchery L."/>
            <person name="Kohler A."/>
            <person name="Kuo A."/>
            <person name="Labutti K."/>
            <person name="Pangilinan J."/>
            <person name="Lipzen A."/>
            <person name="Riley R."/>
            <person name="Andreopoulos W."/>
            <person name="He G."/>
            <person name="Johnson J."/>
            <person name="Barry K.W."/>
            <person name="Grigoriev I.V."/>
            <person name="Nagy L."/>
            <person name="Hibbett D."/>
            <person name="Henrissat B."/>
            <person name="Matheny P.B."/>
            <person name="Labbe J."/>
            <person name="Martin F."/>
        </authorList>
    </citation>
    <scope>NUCLEOTIDE SEQUENCE</scope>
    <source>
        <strain evidence="1">FP105234-sp</strain>
    </source>
</reference>
<name>A0ACB8R691_9AGAM</name>
<accession>A0ACB8R691</accession>
<protein>
    <submittedName>
        <fullName evidence="1">Uncharacterized protein</fullName>
    </submittedName>
</protein>
<evidence type="ECO:0000313" key="1">
    <source>
        <dbReference type="EMBL" id="KAI0039402.1"/>
    </source>
</evidence>
<organism evidence="1 2">
    <name type="scientific">Auriscalpium vulgare</name>
    <dbReference type="NCBI Taxonomy" id="40419"/>
    <lineage>
        <taxon>Eukaryota</taxon>
        <taxon>Fungi</taxon>
        <taxon>Dikarya</taxon>
        <taxon>Basidiomycota</taxon>
        <taxon>Agaricomycotina</taxon>
        <taxon>Agaricomycetes</taxon>
        <taxon>Russulales</taxon>
        <taxon>Auriscalpiaceae</taxon>
        <taxon>Auriscalpium</taxon>
    </lineage>
</organism>
<evidence type="ECO:0000313" key="2">
    <source>
        <dbReference type="Proteomes" id="UP000814033"/>
    </source>
</evidence>
<comment type="caution">
    <text evidence="1">The sequence shown here is derived from an EMBL/GenBank/DDBJ whole genome shotgun (WGS) entry which is preliminary data.</text>
</comment>